<keyword evidence="3" id="KW-1185">Reference proteome</keyword>
<accession>A0A0C2NCZ6</accession>
<organism evidence="2 3">
    <name type="scientific">Thelohanellus kitauei</name>
    <name type="common">Myxosporean</name>
    <dbReference type="NCBI Taxonomy" id="669202"/>
    <lineage>
        <taxon>Eukaryota</taxon>
        <taxon>Metazoa</taxon>
        <taxon>Cnidaria</taxon>
        <taxon>Myxozoa</taxon>
        <taxon>Myxosporea</taxon>
        <taxon>Bivalvulida</taxon>
        <taxon>Platysporina</taxon>
        <taxon>Myxobolidae</taxon>
        <taxon>Thelohanellus</taxon>
    </lineage>
</organism>
<dbReference type="EMBL" id="JWZT01000521">
    <property type="protein sequence ID" value="KII74150.1"/>
    <property type="molecule type" value="Genomic_DNA"/>
</dbReference>
<name>A0A0C2NCZ6_THEKT</name>
<evidence type="ECO:0000313" key="3">
    <source>
        <dbReference type="Proteomes" id="UP000031668"/>
    </source>
</evidence>
<gene>
    <name evidence="2" type="ORF">RF11_01804</name>
</gene>
<dbReference type="AlphaFoldDB" id="A0A0C2NCZ6"/>
<dbReference type="Proteomes" id="UP000031668">
    <property type="component" value="Unassembled WGS sequence"/>
</dbReference>
<evidence type="ECO:0000256" key="1">
    <source>
        <dbReference type="SAM" id="MobiDB-lite"/>
    </source>
</evidence>
<reference evidence="2 3" key="1">
    <citation type="journal article" date="2014" name="Genome Biol. Evol.">
        <title>The genome of the myxosporean Thelohanellus kitauei shows adaptations to nutrient acquisition within its fish host.</title>
        <authorList>
            <person name="Yang Y."/>
            <person name="Xiong J."/>
            <person name="Zhou Z."/>
            <person name="Huo F."/>
            <person name="Miao W."/>
            <person name="Ran C."/>
            <person name="Liu Y."/>
            <person name="Zhang J."/>
            <person name="Feng J."/>
            <person name="Wang M."/>
            <person name="Wang M."/>
            <person name="Wang L."/>
            <person name="Yao B."/>
        </authorList>
    </citation>
    <scope>NUCLEOTIDE SEQUENCE [LARGE SCALE GENOMIC DNA]</scope>
    <source>
        <strain evidence="2">Wuqing</strain>
    </source>
</reference>
<feature type="compositionally biased region" description="Polar residues" evidence="1">
    <location>
        <begin position="57"/>
        <end position="100"/>
    </location>
</feature>
<comment type="caution">
    <text evidence="2">The sequence shown here is derived from an EMBL/GenBank/DDBJ whole genome shotgun (WGS) entry which is preliminary data.</text>
</comment>
<sequence>MIFLYNQGPPISYSPHSYAVSKVFKQVANRFRGYFWWFAMCFQEVKGGGLGTKPARKTQQFTKSTTPKRPNLPLDSSTLDKISAGSNIQPEKLGNTQSKI</sequence>
<proteinExistence type="predicted"/>
<protein>
    <submittedName>
        <fullName evidence="2">Uncharacterized protein</fullName>
    </submittedName>
</protein>
<evidence type="ECO:0000313" key="2">
    <source>
        <dbReference type="EMBL" id="KII74150.1"/>
    </source>
</evidence>
<feature type="region of interest" description="Disordered" evidence="1">
    <location>
        <begin position="48"/>
        <end position="100"/>
    </location>
</feature>